<organism evidence="3 4">
    <name type="scientific">Monoraphidium neglectum</name>
    <dbReference type="NCBI Taxonomy" id="145388"/>
    <lineage>
        <taxon>Eukaryota</taxon>
        <taxon>Viridiplantae</taxon>
        <taxon>Chlorophyta</taxon>
        <taxon>core chlorophytes</taxon>
        <taxon>Chlorophyceae</taxon>
        <taxon>CS clade</taxon>
        <taxon>Sphaeropleales</taxon>
        <taxon>Selenastraceae</taxon>
        <taxon>Monoraphidium</taxon>
    </lineage>
</organism>
<dbReference type="Gene3D" id="1.10.3210.10">
    <property type="entry name" value="Hypothetical protein af1432"/>
    <property type="match status" value="1"/>
</dbReference>
<dbReference type="KEGG" id="mng:MNEG_7891"/>
<dbReference type="GeneID" id="25740767"/>
<dbReference type="EMBL" id="KK101660">
    <property type="protein sequence ID" value="KIZ00070.1"/>
    <property type="molecule type" value="Genomic_DNA"/>
</dbReference>
<keyword evidence="4" id="KW-1185">Reference proteome</keyword>
<dbReference type="OrthoDB" id="427950at2759"/>
<gene>
    <name evidence="3" type="ORF">MNEG_7891</name>
</gene>
<dbReference type="AlphaFoldDB" id="A0A0D2M9U3"/>
<dbReference type="Gene3D" id="3.30.460.10">
    <property type="entry name" value="Beta Polymerase, domain 2"/>
    <property type="match status" value="1"/>
</dbReference>
<dbReference type="Pfam" id="PF04607">
    <property type="entry name" value="RelA_SpoT"/>
    <property type="match status" value="1"/>
</dbReference>
<dbReference type="SMART" id="SM00954">
    <property type="entry name" value="RelA_SpoT"/>
    <property type="match status" value="1"/>
</dbReference>
<dbReference type="CDD" id="cd05399">
    <property type="entry name" value="NT_Rel-Spo_like"/>
    <property type="match status" value="1"/>
</dbReference>
<dbReference type="GO" id="GO:0015969">
    <property type="term" value="P:guanosine tetraphosphate metabolic process"/>
    <property type="evidence" value="ECO:0007669"/>
    <property type="project" value="InterPro"/>
</dbReference>
<evidence type="ECO:0000256" key="1">
    <source>
        <dbReference type="SAM" id="MobiDB-lite"/>
    </source>
</evidence>
<dbReference type="PANTHER" id="PTHR21262">
    <property type="entry name" value="GUANOSINE-3',5'-BIS DIPHOSPHATE 3'-PYROPHOSPHOHYDROLASE"/>
    <property type="match status" value="1"/>
</dbReference>
<dbReference type="RefSeq" id="XP_013899089.1">
    <property type="nucleotide sequence ID" value="XM_014043635.1"/>
</dbReference>
<evidence type="ECO:0000313" key="3">
    <source>
        <dbReference type="EMBL" id="KIZ00070.1"/>
    </source>
</evidence>
<dbReference type="SUPFAM" id="SSF109604">
    <property type="entry name" value="HD-domain/PDEase-like"/>
    <property type="match status" value="1"/>
</dbReference>
<evidence type="ECO:0000313" key="4">
    <source>
        <dbReference type="Proteomes" id="UP000054498"/>
    </source>
</evidence>
<dbReference type="STRING" id="145388.A0A0D2M9U3"/>
<proteinExistence type="predicted"/>
<feature type="domain" description="RelA/SpoT" evidence="2">
    <location>
        <begin position="217"/>
        <end position="429"/>
    </location>
</feature>
<dbReference type="SUPFAM" id="SSF81301">
    <property type="entry name" value="Nucleotidyltransferase"/>
    <property type="match status" value="2"/>
</dbReference>
<evidence type="ECO:0000259" key="2">
    <source>
        <dbReference type="SMART" id="SM00954"/>
    </source>
</evidence>
<protein>
    <recommendedName>
        <fullName evidence="2">RelA/SpoT domain-containing protein</fullName>
    </recommendedName>
</protein>
<reference evidence="3 4" key="1">
    <citation type="journal article" date="2013" name="BMC Genomics">
        <title>Reconstruction of the lipid metabolism for the microalga Monoraphidium neglectum from its genome sequence reveals characteristics suitable for biofuel production.</title>
        <authorList>
            <person name="Bogen C."/>
            <person name="Al-Dilaimi A."/>
            <person name="Albersmeier A."/>
            <person name="Wichmann J."/>
            <person name="Grundmann M."/>
            <person name="Rupp O."/>
            <person name="Lauersen K.J."/>
            <person name="Blifernez-Klassen O."/>
            <person name="Kalinowski J."/>
            <person name="Goesmann A."/>
            <person name="Mussgnug J.H."/>
            <person name="Kruse O."/>
        </authorList>
    </citation>
    <scope>NUCLEOTIDE SEQUENCE [LARGE SCALE GENOMIC DNA]</scope>
    <source>
        <strain evidence="3 4">SAG 48.87</strain>
    </source>
</reference>
<dbReference type="PANTHER" id="PTHR21262:SF12">
    <property type="entry name" value="GTP DIPHOSPHOKINASE CRSH, CHLOROPLASTIC-RELATED"/>
    <property type="match status" value="1"/>
</dbReference>
<feature type="region of interest" description="Disordered" evidence="1">
    <location>
        <begin position="337"/>
        <end position="362"/>
    </location>
</feature>
<accession>A0A0D2M9U3</accession>
<dbReference type="Pfam" id="PF13328">
    <property type="entry name" value="HD_4"/>
    <property type="match status" value="1"/>
</dbReference>
<name>A0A0D2M9U3_9CHLO</name>
<dbReference type="InterPro" id="IPR043519">
    <property type="entry name" value="NT_sf"/>
</dbReference>
<sequence>MGFRGQPPRRDGRTPAERALGLAAALADLAGAGLPVDAAIIAAAIVADAVDARLLHIRSVEAKLGPEVAGLVHDALAVRHAPERVELYDDEASSAIRDWVLSAYDVRGAVLEVASRWVGMAHVRGLPVYEQQLVALEALQVFAPLAHALGLGALGAQMEDAAFQVLFPQSYAATGEWLRSLSGRAHSLLDATADALAAAAEADAEFKALAGGVELITRTKSQYSVMRKLLGLDNLAAGGRRRDQLYDLLGLRAIVEPRRDLPPDQAEAAATAACYRLQQLAFELCPPLAGRSKDYVAAPKANGYQSLHATLQLDGGAGGGDGGDAVADAWSASTTAQSTWEECDGAASGSTGGGSMDATSSPTAVTSWAANRAAAVSSAVASPVSPPNAVAAEVEAHVLRYCELQVRTVAMHAAAERGDAAHAGYKGRVDRRQNGVLSL</sequence>
<dbReference type="Proteomes" id="UP000054498">
    <property type="component" value="Unassembled WGS sequence"/>
</dbReference>
<dbReference type="InterPro" id="IPR007685">
    <property type="entry name" value="RelA_SpoT"/>
</dbReference>